<comment type="caution">
    <text evidence="2">The sequence shown here is derived from an EMBL/GenBank/DDBJ whole genome shotgun (WGS) entry which is preliminary data.</text>
</comment>
<dbReference type="PANTHER" id="PTHR21071:SF4">
    <property type="entry name" value="UDP-N-ACETYLENOLPYRUVOYLGLUCOSAMINE REDUCTASE"/>
    <property type="match status" value="1"/>
</dbReference>
<accession>A0A1Y1UPW8</accession>
<dbReference type="EMBL" id="MCFH01000106">
    <property type="protein sequence ID" value="ORX39506.1"/>
    <property type="molecule type" value="Genomic_DNA"/>
</dbReference>
<dbReference type="InterPro" id="IPR016166">
    <property type="entry name" value="FAD-bd_PCMH"/>
</dbReference>
<dbReference type="PANTHER" id="PTHR21071">
    <property type="entry name" value="UDP-N-ACETYLENOLPYRUVOYLGLUCOSAMINE REDUCTASE"/>
    <property type="match status" value="1"/>
</dbReference>
<dbReference type="GO" id="GO:0071555">
    <property type="term" value="P:cell wall organization"/>
    <property type="evidence" value="ECO:0007669"/>
    <property type="project" value="TreeGrafter"/>
</dbReference>
<dbReference type="GO" id="GO:0008762">
    <property type="term" value="F:UDP-N-acetylmuramate dehydrogenase activity"/>
    <property type="evidence" value="ECO:0007669"/>
    <property type="project" value="InterPro"/>
</dbReference>
<feature type="domain" description="FAD-binding PCMH-type" evidence="1">
    <location>
        <begin position="33"/>
        <end position="213"/>
    </location>
</feature>
<dbReference type="InterPro" id="IPR016167">
    <property type="entry name" value="FAD-bd_PCMH_sub1"/>
</dbReference>
<dbReference type="AlphaFoldDB" id="A0A1Y1UPW8"/>
<dbReference type="STRING" id="1754191.A0A1Y1UPW8"/>
<reference evidence="2 3" key="2">
    <citation type="submission" date="2016-08" db="EMBL/GenBank/DDBJ databases">
        <title>Pervasive Adenine N6-methylation of Active Genes in Fungi.</title>
        <authorList>
            <consortium name="DOE Joint Genome Institute"/>
            <person name="Mondo S.J."/>
            <person name="Dannebaum R.O."/>
            <person name="Kuo R.C."/>
            <person name="Labutti K."/>
            <person name="Haridas S."/>
            <person name="Kuo A."/>
            <person name="Salamov A."/>
            <person name="Ahrendt S.R."/>
            <person name="Lipzen A."/>
            <person name="Sullivan W."/>
            <person name="Andreopoulos W.B."/>
            <person name="Clum A."/>
            <person name="Lindquist E."/>
            <person name="Daum C."/>
            <person name="Ramamoorthy G.K."/>
            <person name="Gryganskyi A."/>
            <person name="Culley D."/>
            <person name="Magnuson J.K."/>
            <person name="James T.Y."/>
            <person name="O'Malley M.A."/>
            <person name="Stajich J.E."/>
            <person name="Spatafora J.W."/>
            <person name="Visel A."/>
            <person name="Grigoriev I.V."/>
        </authorList>
    </citation>
    <scope>NUCLEOTIDE SEQUENCE [LARGE SCALE GENOMIC DNA]</scope>
    <source>
        <strain evidence="3">finn</strain>
    </source>
</reference>
<name>A0A1Y1UPW8_9FUNG</name>
<dbReference type="Proteomes" id="UP000193719">
    <property type="component" value="Unassembled WGS sequence"/>
</dbReference>
<evidence type="ECO:0000313" key="3">
    <source>
        <dbReference type="Proteomes" id="UP000193719"/>
    </source>
</evidence>
<protein>
    <recommendedName>
        <fullName evidence="1">FAD-binding PCMH-type domain-containing protein</fullName>
    </recommendedName>
</protein>
<reference evidence="2 3" key="1">
    <citation type="submission" date="2016-08" db="EMBL/GenBank/DDBJ databases">
        <title>Genomes of anaerobic fungi encode conserved fungal cellulosomes for biomass hydrolysis.</title>
        <authorList>
            <consortium name="DOE Joint Genome Institute"/>
            <person name="Haitjema C.H."/>
            <person name="Gilmore S.P."/>
            <person name="Henske J.K."/>
            <person name="Solomon K.V."/>
            <person name="De Groot R."/>
            <person name="Kuo A."/>
            <person name="Mondo S.J."/>
            <person name="Salamov A.A."/>
            <person name="Labutti K."/>
            <person name="Zhao Z."/>
            <person name="Chiniquy J."/>
            <person name="Barry K."/>
            <person name="Brewer H.M."/>
            <person name="Purvine S.O."/>
            <person name="Wright A.T."/>
            <person name="Boxma B."/>
            <person name="Van Alen T."/>
            <person name="Hackstein J.H."/>
            <person name="Baker S.E."/>
            <person name="Grigoriev I.V."/>
            <person name="O'Malley M.A."/>
        </authorList>
    </citation>
    <scope>NUCLEOTIDE SEQUENCE [LARGE SCALE GENOMIC DNA]</scope>
    <source>
        <strain evidence="3">finn</strain>
    </source>
</reference>
<dbReference type="Gene3D" id="3.30.43.10">
    <property type="entry name" value="Uridine Diphospho-n-acetylenolpyruvylglucosamine Reductase, domain 2"/>
    <property type="match status" value="1"/>
</dbReference>
<keyword evidence="3" id="KW-1185">Reference proteome</keyword>
<dbReference type="Pfam" id="PF01565">
    <property type="entry name" value="FAD_binding_4"/>
    <property type="match status" value="1"/>
</dbReference>
<dbReference type="GO" id="GO:0071949">
    <property type="term" value="F:FAD binding"/>
    <property type="evidence" value="ECO:0007669"/>
    <property type="project" value="InterPro"/>
</dbReference>
<evidence type="ECO:0000313" key="2">
    <source>
        <dbReference type="EMBL" id="ORX39506.1"/>
    </source>
</evidence>
<dbReference type="OrthoDB" id="66620at2759"/>
<dbReference type="SUPFAM" id="SSF56176">
    <property type="entry name" value="FAD-binding/transporter-associated domain-like"/>
    <property type="match status" value="1"/>
</dbReference>
<dbReference type="PROSITE" id="PS51387">
    <property type="entry name" value="FAD_PCMH"/>
    <property type="match status" value="1"/>
</dbReference>
<feature type="non-terminal residue" evidence="2">
    <location>
        <position position="222"/>
    </location>
</feature>
<organism evidence="2 3">
    <name type="scientific">Piromyces finnis</name>
    <dbReference type="NCBI Taxonomy" id="1754191"/>
    <lineage>
        <taxon>Eukaryota</taxon>
        <taxon>Fungi</taxon>
        <taxon>Fungi incertae sedis</taxon>
        <taxon>Chytridiomycota</taxon>
        <taxon>Chytridiomycota incertae sedis</taxon>
        <taxon>Neocallimastigomycetes</taxon>
        <taxon>Neocallimastigales</taxon>
        <taxon>Neocallimastigaceae</taxon>
        <taxon>Piromyces</taxon>
    </lineage>
</organism>
<sequence length="222" mass="25012">MNNMIDLINNIKNTLKNDEYIENEMMKKHTTFRIGGPAKVFVKPKNVNQIIEIINLCNKHNVSYFILGNGSNLLVSDSGYMGVVIQIHQYNFSNLEVIKNDENNYILRVGAGMLMRNLSIEASLLSLEGLEDIIDIPGTVGGGISMNASFLGTGLIKPLRKVKIITPEGVLIELTKEECGFYHRGSILRDKKYLVIEATFELKKGNKIKIQKTMTTNTEKRY</sequence>
<dbReference type="GO" id="GO:0005829">
    <property type="term" value="C:cytosol"/>
    <property type="evidence" value="ECO:0007669"/>
    <property type="project" value="TreeGrafter"/>
</dbReference>
<evidence type="ECO:0000259" key="1">
    <source>
        <dbReference type="PROSITE" id="PS51387"/>
    </source>
</evidence>
<dbReference type="Gene3D" id="3.30.465.10">
    <property type="match status" value="1"/>
</dbReference>
<dbReference type="InterPro" id="IPR036318">
    <property type="entry name" value="FAD-bd_PCMH-like_sf"/>
</dbReference>
<dbReference type="InterPro" id="IPR003170">
    <property type="entry name" value="MurB"/>
</dbReference>
<proteinExistence type="inferred from homology"/>
<gene>
    <name evidence="2" type="ORF">BCR36DRAFT_588239</name>
</gene>
<dbReference type="HAMAP" id="MF_00037">
    <property type="entry name" value="MurB"/>
    <property type="match status" value="1"/>
</dbReference>
<dbReference type="InterPro" id="IPR016169">
    <property type="entry name" value="FAD-bd_PCMH_sub2"/>
</dbReference>
<dbReference type="InterPro" id="IPR006094">
    <property type="entry name" value="Oxid_FAD_bind_N"/>
</dbReference>